<dbReference type="InterPro" id="IPR038538">
    <property type="entry name" value="MTERF_sf"/>
</dbReference>
<keyword evidence="3" id="KW-0809">Transit peptide</keyword>
<organism evidence="4 5">
    <name type="scientific">Oryza meyeriana var. granulata</name>
    <dbReference type="NCBI Taxonomy" id="110450"/>
    <lineage>
        <taxon>Eukaryota</taxon>
        <taxon>Viridiplantae</taxon>
        <taxon>Streptophyta</taxon>
        <taxon>Embryophyta</taxon>
        <taxon>Tracheophyta</taxon>
        <taxon>Spermatophyta</taxon>
        <taxon>Magnoliopsida</taxon>
        <taxon>Liliopsida</taxon>
        <taxon>Poales</taxon>
        <taxon>Poaceae</taxon>
        <taxon>BOP clade</taxon>
        <taxon>Oryzoideae</taxon>
        <taxon>Oryzeae</taxon>
        <taxon>Oryzinae</taxon>
        <taxon>Oryza</taxon>
        <taxon>Oryza meyeriana</taxon>
    </lineage>
</organism>
<dbReference type="FunFam" id="1.25.70.10:FF:000048">
    <property type="entry name" value="Os11g0206300 protein"/>
    <property type="match status" value="1"/>
</dbReference>
<dbReference type="Gene3D" id="1.25.70.10">
    <property type="entry name" value="Transcription termination factor 3, mitochondrial"/>
    <property type="match status" value="1"/>
</dbReference>
<comment type="caution">
    <text evidence="4">The sequence shown here is derived from an EMBL/GenBank/DDBJ whole genome shotgun (WGS) entry which is preliminary data.</text>
</comment>
<keyword evidence="2" id="KW-0805">Transcription regulation</keyword>
<gene>
    <name evidence="4" type="ORF">E2562_024395</name>
</gene>
<keyword evidence="2" id="KW-0806">Transcription termination</keyword>
<reference evidence="4 5" key="1">
    <citation type="submission" date="2019-11" db="EMBL/GenBank/DDBJ databases">
        <title>Whole genome sequence of Oryza granulata.</title>
        <authorList>
            <person name="Li W."/>
        </authorList>
    </citation>
    <scope>NUCLEOTIDE SEQUENCE [LARGE SCALE GENOMIC DNA]</scope>
    <source>
        <strain evidence="5">cv. Menghai</strain>
        <tissue evidence="4">Leaf</tissue>
    </source>
</reference>
<dbReference type="OrthoDB" id="637682at2759"/>
<dbReference type="PANTHER" id="PTHR13068">
    <property type="entry name" value="CGI-12 PROTEIN-RELATED"/>
    <property type="match status" value="1"/>
</dbReference>
<evidence type="ECO:0000256" key="3">
    <source>
        <dbReference type="ARBA" id="ARBA00022946"/>
    </source>
</evidence>
<name>A0A6G1C8J9_9ORYZ</name>
<keyword evidence="5" id="KW-1185">Reference proteome</keyword>
<dbReference type="Proteomes" id="UP000479710">
    <property type="component" value="Unassembled WGS sequence"/>
</dbReference>
<dbReference type="GO" id="GO:0006353">
    <property type="term" value="P:DNA-templated transcription termination"/>
    <property type="evidence" value="ECO:0007669"/>
    <property type="project" value="UniProtKB-KW"/>
</dbReference>
<sequence>MEHLEEYLVDTCGLTGSQALKASKKLSHLKSATKPDAVLALLSVVGLYRADLAAVVATEPRLLCARADSITGRFASLRHIAGLSDPQIGSFLLAGGAVHFYSCDVSAKLAFWIQFLGSFERLLKILKRNYSSLSSSLDKVSKPNIALLLRCGLSVCDIVTISQNAAWVLTFNPVHCEHRCP</sequence>
<dbReference type="PANTHER" id="PTHR13068:SF102">
    <property type="entry name" value="OS11G0246100 PROTEIN"/>
    <property type="match status" value="1"/>
</dbReference>
<dbReference type="AlphaFoldDB" id="A0A6G1C8J9"/>
<proteinExistence type="inferred from homology"/>
<accession>A0A6G1C8J9</accession>
<evidence type="ECO:0000256" key="2">
    <source>
        <dbReference type="ARBA" id="ARBA00022472"/>
    </source>
</evidence>
<dbReference type="InterPro" id="IPR003690">
    <property type="entry name" value="MTERF"/>
</dbReference>
<evidence type="ECO:0000256" key="1">
    <source>
        <dbReference type="ARBA" id="ARBA00007692"/>
    </source>
</evidence>
<evidence type="ECO:0000313" key="5">
    <source>
        <dbReference type="Proteomes" id="UP000479710"/>
    </source>
</evidence>
<evidence type="ECO:0000313" key="4">
    <source>
        <dbReference type="EMBL" id="KAF0896542.1"/>
    </source>
</evidence>
<dbReference type="GO" id="GO:0003676">
    <property type="term" value="F:nucleic acid binding"/>
    <property type="evidence" value="ECO:0007669"/>
    <property type="project" value="InterPro"/>
</dbReference>
<dbReference type="EMBL" id="SPHZ02000010">
    <property type="protein sequence ID" value="KAF0896542.1"/>
    <property type="molecule type" value="Genomic_DNA"/>
</dbReference>
<protein>
    <submittedName>
        <fullName evidence="4">Uncharacterized protein</fullName>
    </submittedName>
</protein>
<keyword evidence="2" id="KW-0804">Transcription</keyword>
<comment type="similarity">
    <text evidence="1">Belongs to the mTERF family.</text>
</comment>